<name>A0ACB7SB34_HYAAI</name>
<evidence type="ECO:0000313" key="2">
    <source>
        <dbReference type="Proteomes" id="UP000821845"/>
    </source>
</evidence>
<accession>A0ACB7SB34</accession>
<dbReference type="EMBL" id="CM023484">
    <property type="protein sequence ID" value="KAH6932176.1"/>
    <property type="molecule type" value="Genomic_DNA"/>
</dbReference>
<reference evidence="1" key="1">
    <citation type="submission" date="2020-05" db="EMBL/GenBank/DDBJ databases">
        <title>Large-scale comparative analyses of tick genomes elucidate their genetic diversity and vector capacities.</title>
        <authorList>
            <person name="Jia N."/>
            <person name="Wang J."/>
            <person name="Shi W."/>
            <person name="Du L."/>
            <person name="Sun Y."/>
            <person name="Zhan W."/>
            <person name="Jiang J."/>
            <person name="Wang Q."/>
            <person name="Zhang B."/>
            <person name="Ji P."/>
            <person name="Sakyi L.B."/>
            <person name="Cui X."/>
            <person name="Yuan T."/>
            <person name="Jiang B."/>
            <person name="Yang W."/>
            <person name="Lam T.T.-Y."/>
            <person name="Chang Q."/>
            <person name="Ding S."/>
            <person name="Wang X."/>
            <person name="Zhu J."/>
            <person name="Ruan X."/>
            <person name="Zhao L."/>
            <person name="Wei J."/>
            <person name="Que T."/>
            <person name="Du C."/>
            <person name="Cheng J."/>
            <person name="Dai P."/>
            <person name="Han X."/>
            <person name="Huang E."/>
            <person name="Gao Y."/>
            <person name="Liu J."/>
            <person name="Shao H."/>
            <person name="Ye R."/>
            <person name="Li L."/>
            <person name="Wei W."/>
            <person name="Wang X."/>
            <person name="Wang C."/>
            <person name="Yang T."/>
            <person name="Huo Q."/>
            <person name="Li W."/>
            <person name="Guo W."/>
            <person name="Chen H."/>
            <person name="Zhou L."/>
            <person name="Ni X."/>
            <person name="Tian J."/>
            <person name="Zhou Y."/>
            <person name="Sheng Y."/>
            <person name="Liu T."/>
            <person name="Pan Y."/>
            <person name="Xia L."/>
            <person name="Li J."/>
            <person name="Zhao F."/>
            <person name="Cao W."/>
        </authorList>
    </citation>
    <scope>NUCLEOTIDE SEQUENCE</scope>
    <source>
        <strain evidence="1">Hyas-2018</strain>
    </source>
</reference>
<sequence>MQLERGAFVIALRETTSSRVCSSRNAGSRDDVNPLGTANCRCQRTSVTSSATGIPDSTPIIREKETKGDDVRSTAEERPPAGRSTEEDELRASGPSCVSVKPQPPGTGTLSADNALSSPSNVWALARHTKWDHQVWSSSTMPESNLQSPARRGIVRFGGATLREFVPLTTLTEKLTHSPMFYTSLGVLVALGCLALAFVLLSSSTRQRRRFQCDSEECRNAHDYLHSVLDAAVNPCHDFYGHVCRHWHTDNADGTTLTEKATRVFVGELHSTLLRLAESSRTEAPLIRFYSACNSFVTTSTLHSNVARQLVQVYRGDADVLQLTDVAVAVRRVIQLSLHRGIYTLFKVNVVWHGSVALHVSRGMTLTEKLADHAQSAALVEFFREALEEISAIRDAGIQKSDVNATVLELLKYDQRVAQWETNMTIAETVKLSQFGTLLHQTDLRLWLEYVNSVIPRNLGINEASPVMCPDLAFVKAAVESLVSNSRIGLIYIFFHIIAEIGRFYYRSKFIHDKPNETDVLCSTASLDVMGSRWLYLYANLTRTLLSTPSRAGRIFSWVRNVSSANLLDSGMDEADERGARTAVEHVTLFAHTSRSSSPSSNGSARMSNGDNYTAGFAVYYASLKALEAKRRLRDPPSLEELVAEETLLAGAATYTRLLNVVVLPPAMRRPPLMYSTRVPLEFDMGTVGVVMAKALFEAGFPSVRSRETWYKLNVKQFVDCVQRSSSFASVVGAVNLTIRQGVELFAWARAVKIAHNVMKSSYSTKSGGTEVPEDVWIAAMRTFFRRFCLLTCNAVSAGNEARLRCLVPLLNMAEFANAFRCRGTKALSVRPCLLLFPLTL</sequence>
<keyword evidence="2" id="KW-1185">Reference proteome</keyword>
<comment type="caution">
    <text evidence="1">The sequence shown here is derived from an EMBL/GenBank/DDBJ whole genome shotgun (WGS) entry which is preliminary data.</text>
</comment>
<evidence type="ECO:0000313" key="1">
    <source>
        <dbReference type="EMBL" id="KAH6932176.1"/>
    </source>
</evidence>
<proteinExistence type="predicted"/>
<dbReference type="Proteomes" id="UP000821845">
    <property type="component" value="Chromosome 4"/>
</dbReference>
<protein>
    <submittedName>
        <fullName evidence="1">Uncharacterized protein</fullName>
    </submittedName>
</protein>
<gene>
    <name evidence="1" type="ORF">HPB50_003487</name>
</gene>
<organism evidence="1 2">
    <name type="scientific">Hyalomma asiaticum</name>
    <name type="common">Tick</name>
    <dbReference type="NCBI Taxonomy" id="266040"/>
    <lineage>
        <taxon>Eukaryota</taxon>
        <taxon>Metazoa</taxon>
        <taxon>Ecdysozoa</taxon>
        <taxon>Arthropoda</taxon>
        <taxon>Chelicerata</taxon>
        <taxon>Arachnida</taxon>
        <taxon>Acari</taxon>
        <taxon>Parasitiformes</taxon>
        <taxon>Ixodida</taxon>
        <taxon>Ixodoidea</taxon>
        <taxon>Ixodidae</taxon>
        <taxon>Hyalomminae</taxon>
        <taxon>Hyalomma</taxon>
    </lineage>
</organism>